<name>A0A2I4HW62_JUGRE</name>
<dbReference type="PANTHER" id="PTHR31170">
    <property type="entry name" value="BNAC04G53230D PROTEIN"/>
    <property type="match status" value="1"/>
</dbReference>
<dbReference type="AlphaFoldDB" id="A0A2I4HW62"/>
<dbReference type="PANTHER" id="PTHR31170:SF17">
    <property type="match status" value="1"/>
</dbReference>
<organism evidence="1 2">
    <name type="scientific">Juglans regia</name>
    <name type="common">English walnut</name>
    <dbReference type="NCBI Taxonomy" id="51240"/>
    <lineage>
        <taxon>Eukaryota</taxon>
        <taxon>Viridiplantae</taxon>
        <taxon>Streptophyta</taxon>
        <taxon>Embryophyta</taxon>
        <taxon>Tracheophyta</taxon>
        <taxon>Spermatophyta</taxon>
        <taxon>Magnoliopsida</taxon>
        <taxon>eudicotyledons</taxon>
        <taxon>Gunneridae</taxon>
        <taxon>Pentapetalae</taxon>
        <taxon>rosids</taxon>
        <taxon>fabids</taxon>
        <taxon>Fagales</taxon>
        <taxon>Juglandaceae</taxon>
        <taxon>Juglans</taxon>
    </lineage>
</organism>
<dbReference type="Gramene" id="Jr06_06060_p1">
    <property type="protein sequence ID" value="cds.Jr06_06060_p1"/>
    <property type="gene ID" value="Jr06_06060"/>
</dbReference>
<dbReference type="Proteomes" id="UP000235220">
    <property type="component" value="Chromosome 6"/>
</dbReference>
<dbReference type="OrthoDB" id="591587at2759"/>
<dbReference type="STRING" id="51240.A0A2I4HW62"/>
<gene>
    <name evidence="2" type="primary">LOC109022061</name>
</gene>
<evidence type="ECO:0000313" key="1">
    <source>
        <dbReference type="Proteomes" id="UP000235220"/>
    </source>
</evidence>
<dbReference type="RefSeq" id="XP_018860405.1">
    <property type="nucleotide sequence ID" value="XM_019004860.2"/>
</dbReference>
<dbReference type="Pfam" id="PF03140">
    <property type="entry name" value="DUF247"/>
    <property type="match status" value="1"/>
</dbReference>
<dbReference type="GeneID" id="109022061"/>
<accession>A0A2I4HW62</accession>
<proteinExistence type="predicted"/>
<sequence length="433" mass="50106">MVNDLNLRLEMAVSGDSVIINIEGLAHSIEEMMSPDSLVLPKSCIFKIPNILYRQNEKAFIPDAFSFGPLHHDGNPNLKAVEKIKLQYLQCLISRLHTSEIGKKMVIDLIKAIKEVEKEARQYYAESIEYTPEEFVKILLIDGCFIIELFRKDAYEELREKDDPIFTMSCMLQLLYHDLILLENQVPWIVLERLFNMTKQQTHTESLLQLAIQFFGTTFSATPPTKILPLNDIKHIVDLLRKWLVSSIKEEENNSEYWEVMPSATGLVEAGIKFVKATSESILDVKFNDGVLEIPPLLIQETTETAFRNLIAFEQCYTDCEAWLTSYALLIDNLINTTKDVDILCESKIIHSWSNRKEVVQFFNKLYHNTYVKTFYYGRLCNNVNGYCNSRWPRWLAVLVRNYFNTPWALLSTLAAIILLILSFLQTLYTIKC</sequence>
<evidence type="ECO:0000313" key="2">
    <source>
        <dbReference type="RefSeq" id="XP_018860405.1"/>
    </source>
</evidence>
<dbReference type="InterPro" id="IPR004158">
    <property type="entry name" value="DUF247_pln"/>
</dbReference>
<protein>
    <submittedName>
        <fullName evidence="2">UPF0481 protein At3g47200-like</fullName>
    </submittedName>
</protein>
<reference evidence="2" key="1">
    <citation type="submission" date="2025-08" db="UniProtKB">
        <authorList>
            <consortium name="RefSeq"/>
        </authorList>
    </citation>
    <scope>IDENTIFICATION</scope>
    <source>
        <tissue evidence="2">Leaves</tissue>
    </source>
</reference>
<dbReference type="KEGG" id="jre:109022061"/>
<keyword evidence="1" id="KW-1185">Reference proteome</keyword>